<evidence type="ECO:0000313" key="2">
    <source>
        <dbReference type="Proteomes" id="UP000478052"/>
    </source>
</evidence>
<keyword evidence="2" id="KW-1185">Reference proteome</keyword>
<dbReference type="EMBL" id="VUJU01000156">
    <property type="protein sequence ID" value="KAF0772607.1"/>
    <property type="molecule type" value="Genomic_DNA"/>
</dbReference>
<evidence type="ECO:0000313" key="1">
    <source>
        <dbReference type="EMBL" id="KAF0772607.1"/>
    </source>
</evidence>
<accession>A0A6G0ZMG8</accession>
<sequence length="62" mass="7265">MFVYSIICRNNASILNLGGGFQWQSEYLWCMIEVKSKNFPTVFKNTGKNLKKRKKGWKNGNF</sequence>
<dbReference type="Proteomes" id="UP000478052">
    <property type="component" value="Unassembled WGS sequence"/>
</dbReference>
<reference evidence="1 2" key="1">
    <citation type="submission" date="2019-08" db="EMBL/GenBank/DDBJ databases">
        <title>Whole genome of Aphis craccivora.</title>
        <authorList>
            <person name="Voronova N.V."/>
            <person name="Shulinski R.S."/>
            <person name="Bandarenka Y.V."/>
            <person name="Zhorov D.G."/>
            <person name="Warner D."/>
        </authorList>
    </citation>
    <scope>NUCLEOTIDE SEQUENCE [LARGE SCALE GENOMIC DNA]</scope>
    <source>
        <strain evidence="1">180601</strain>
        <tissue evidence="1">Whole Body</tissue>
    </source>
</reference>
<organism evidence="1 2">
    <name type="scientific">Aphis craccivora</name>
    <name type="common">Cowpea aphid</name>
    <dbReference type="NCBI Taxonomy" id="307492"/>
    <lineage>
        <taxon>Eukaryota</taxon>
        <taxon>Metazoa</taxon>
        <taxon>Ecdysozoa</taxon>
        <taxon>Arthropoda</taxon>
        <taxon>Hexapoda</taxon>
        <taxon>Insecta</taxon>
        <taxon>Pterygota</taxon>
        <taxon>Neoptera</taxon>
        <taxon>Paraneoptera</taxon>
        <taxon>Hemiptera</taxon>
        <taxon>Sternorrhyncha</taxon>
        <taxon>Aphidomorpha</taxon>
        <taxon>Aphidoidea</taxon>
        <taxon>Aphididae</taxon>
        <taxon>Aphidini</taxon>
        <taxon>Aphis</taxon>
        <taxon>Aphis</taxon>
    </lineage>
</organism>
<name>A0A6G0ZMG8_APHCR</name>
<comment type="caution">
    <text evidence="1">The sequence shown here is derived from an EMBL/GenBank/DDBJ whole genome shotgun (WGS) entry which is preliminary data.</text>
</comment>
<protein>
    <submittedName>
        <fullName evidence="1">Uncharacterized protein</fullName>
    </submittedName>
</protein>
<dbReference type="AlphaFoldDB" id="A0A6G0ZMG8"/>
<gene>
    <name evidence="1" type="ORF">FWK35_00006414</name>
</gene>
<proteinExistence type="predicted"/>